<reference evidence="3" key="1">
    <citation type="submission" date="2022-11" db="UniProtKB">
        <authorList>
            <consortium name="WormBaseParasite"/>
        </authorList>
    </citation>
    <scope>IDENTIFICATION</scope>
</reference>
<dbReference type="InterPro" id="IPR036397">
    <property type="entry name" value="RNaseH_sf"/>
</dbReference>
<name>A0A914CA75_9BILA</name>
<keyword evidence="2" id="KW-1185">Reference proteome</keyword>
<dbReference type="Proteomes" id="UP000887540">
    <property type="component" value="Unplaced"/>
</dbReference>
<evidence type="ECO:0000313" key="3">
    <source>
        <dbReference type="WBParaSite" id="ACRNAN_Path_59.g217.t1"/>
    </source>
</evidence>
<accession>A0A914CA75</accession>
<evidence type="ECO:0000256" key="1">
    <source>
        <dbReference type="SAM" id="MobiDB-lite"/>
    </source>
</evidence>
<dbReference type="GO" id="GO:0003676">
    <property type="term" value="F:nucleic acid binding"/>
    <property type="evidence" value="ECO:0007669"/>
    <property type="project" value="InterPro"/>
</dbReference>
<proteinExistence type="predicted"/>
<organism evidence="2 3">
    <name type="scientific">Acrobeloides nanus</name>
    <dbReference type="NCBI Taxonomy" id="290746"/>
    <lineage>
        <taxon>Eukaryota</taxon>
        <taxon>Metazoa</taxon>
        <taxon>Ecdysozoa</taxon>
        <taxon>Nematoda</taxon>
        <taxon>Chromadorea</taxon>
        <taxon>Rhabditida</taxon>
        <taxon>Tylenchina</taxon>
        <taxon>Cephalobomorpha</taxon>
        <taxon>Cephaloboidea</taxon>
        <taxon>Cephalobidae</taxon>
        <taxon>Acrobeloides</taxon>
    </lineage>
</organism>
<dbReference type="AlphaFoldDB" id="A0A914CA75"/>
<dbReference type="PANTHER" id="PTHR46060:SF1">
    <property type="entry name" value="MARINER MOS1 TRANSPOSASE-LIKE PROTEIN"/>
    <property type="match status" value="1"/>
</dbReference>
<dbReference type="WBParaSite" id="ACRNAN_Path_59.g217.t1">
    <property type="protein sequence ID" value="ACRNAN_Path_59.g217.t1"/>
    <property type="gene ID" value="ACRNAN_Path_59.g217"/>
</dbReference>
<evidence type="ECO:0000313" key="2">
    <source>
        <dbReference type="Proteomes" id="UP000887540"/>
    </source>
</evidence>
<feature type="region of interest" description="Disordered" evidence="1">
    <location>
        <begin position="68"/>
        <end position="109"/>
    </location>
</feature>
<dbReference type="PANTHER" id="PTHR46060">
    <property type="entry name" value="MARINER MOS1 TRANSPOSASE-LIKE PROTEIN"/>
    <property type="match status" value="1"/>
</dbReference>
<sequence length="173" mass="19776">MRVDNHIRVRHIMLYHFEKGWKWRLKKLGKCGNWPDGSPTNCLNLNSDVHLAPLDRLEAAIKAKRSRKKNHIVFHHDNARPMSKAESPNPSTTKGGTYSSPPYSPTEAPTDYHVNHSLKNWQIGKVYNDVNELVADVKAWIASKDSHSFARGIDRMSHKWEAAIEVDGDYPPE</sequence>
<protein>
    <submittedName>
        <fullName evidence="3">Uncharacterized protein</fullName>
    </submittedName>
</protein>
<dbReference type="InterPro" id="IPR052709">
    <property type="entry name" value="Transposase-MT_Hybrid"/>
</dbReference>
<dbReference type="Gene3D" id="3.30.420.10">
    <property type="entry name" value="Ribonuclease H-like superfamily/Ribonuclease H"/>
    <property type="match status" value="1"/>
</dbReference>
<feature type="compositionally biased region" description="Polar residues" evidence="1">
    <location>
        <begin position="86"/>
        <end position="101"/>
    </location>
</feature>